<organism evidence="1 2">
    <name type="scientific">Rhizopus microsporus</name>
    <dbReference type="NCBI Taxonomy" id="58291"/>
    <lineage>
        <taxon>Eukaryota</taxon>
        <taxon>Fungi</taxon>
        <taxon>Fungi incertae sedis</taxon>
        <taxon>Mucoromycota</taxon>
        <taxon>Mucoromycotina</taxon>
        <taxon>Mucoromycetes</taxon>
        <taxon>Mucorales</taxon>
        <taxon>Mucorineae</taxon>
        <taxon>Rhizopodaceae</taxon>
        <taxon>Rhizopus</taxon>
    </lineage>
</organism>
<protein>
    <submittedName>
        <fullName evidence="1">Uncharacterized protein</fullName>
    </submittedName>
</protein>
<dbReference type="Proteomes" id="UP000242381">
    <property type="component" value="Unassembled WGS sequence"/>
</dbReference>
<gene>
    <name evidence="1" type="ORF">BCV71DRAFT_25703</name>
</gene>
<evidence type="ECO:0000313" key="1">
    <source>
        <dbReference type="EMBL" id="ORE15916.1"/>
    </source>
</evidence>
<name>A0A0A1NQ34_RHIZD</name>
<accession>A0A0A1NQ34</accession>
<dbReference type="VEuPathDB" id="FungiDB:BCV72DRAFT_335533"/>
<sequence length="236" mass="26830">MTTLQVYAHRLNDSTLSPNLRVTIANELRDQVEMFQTLEYPKFLSTLLPVFMDILQNGSPLFQSNAPEQKLRNIILEIIYRLPQTEPLKEYAYDLCTMLMNLIRVENEDNAVVCAKIIIDLHRAFRNVLEDQVQPFLDIVLDIFKNMEQTVKDLFDAPSTPLGSATPGINPLLVASPRPNSPAEVPESPSKPLQKSMCSFKVLTECPIIVVLLFQTYRQIASENIQKFIPLIIQVS</sequence>
<dbReference type="OMA" id="LMYQVCV"/>
<dbReference type="EMBL" id="KV921404">
    <property type="protein sequence ID" value="ORE15916.1"/>
    <property type="molecule type" value="Genomic_DNA"/>
</dbReference>
<dbReference type="AlphaFoldDB" id="A0A0A1NQ34"/>
<evidence type="ECO:0000313" key="2">
    <source>
        <dbReference type="Proteomes" id="UP000242381"/>
    </source>
</evidence>
<reference evidence="1 2" key="1">
    <citation type="journal article" date="2016" name="Proc. Natl. Acad. Sci. U.S.A.">
        <title>Lipid metabolic changes in an early divergent fungus govern the establishment of a mutualistic symbiosis with endobacteria.</title>
        <authorList>
            <person name="Lastovetsky O.A."/>
            <person name="Gaspar M.L."/>
            <person name="Mondo S.J."/>
            <person name="LaButti K.M."/>
            <person name="Sandor L."/>
            <person name="Grigoriev I.V."/>
            <person name="Henry S.A."/>
            <person name="Pawlowska T.E."/>
        </authorList>
    </citation>
    <scope>NUCLEOTIDE SEQUENCE [LARGE SCALE GENOMIC DNA]</scope>
    <source>
        <strain evidence="1 2">ATCC 11559</strain>
    </source>
</reference>
<dbReference type="InterPro" id="IPR016024">
    <property type="entry name" value="ARM-type_fold"/>
</dbReference>
<proteinExistence type="predicted"/>
<dbReference type="SUPFAM" id="SSF48371">
    <property type="entry name" value="ARM repeat"/>
    <property type="match status" value="1"/>
</dbReference>